<name>G4MLX2_PYRO7</name>
<keyword evidence="3" id="KW-1185">Reference proteome</keyword>
<reference key="2">
    <citation type="submission" date="2011-05" db="EMBL/GenBank/DDBJ databases">
        <title>The Genome Sequence of Magnaporthe oryzae 70-15.</title>
        <authorList>
            <consortium name="The Broad Institute Genome Sequencing Platform"/>
            <person name="Ma L.-J."/>
            <person name="Dead R."/>
            <person name="Young S.K."/>
            <person name="Zeng Q."/>
            <person name="Gargeya S."/>
            <person name="Fitzgerald M."/>
            <person name="Haas B."/>
            <person name="Abouelleil A."/>
            <person name="Alvarado L."/>
            <person name="Arachchi H.M."/>
            <person name="Berlin A."/>
            <person name="Brown A."/>
            <person name="Chapman S.B."/>
            <person name="Chen Z."/>
            <person name="Dunbar C."/>
            <person name="Freedman E."/>
            <person name="Gearin G."/>
            <person name="Gellesch M."/>
            <person name="Goldberg J."/>
            <person name="Griggs A."/>
            <person name="Gujja S."/>
            <person name="Heiman D."/>
            <person name="Howarth C."/>
            <person name="Larson L."/>
            <person name="Lui A."/>
            <person name="MacDonald P.J.P."/>
            <person name="Mehta T."/>
            <person name="Montmayeur A."/>
            <person name="Murphy C."/>
            <person name="Neiman D."/>
            <person name="Pearson M."/>
            <person name="Priest M."/>
            <person name="Roberts A."/>
            <person name="Saif S."/>
            <person name="Shea T."/>
            <person name="Shenoy N."/>
            <person name="Sisk P."/>
            <person name="Stolte C."/>
            <person name="Sykes S."/>
            <person name="Yandava C."/>
            <person name="Wortman J."/>
            <person name="Nusbaum C."/>
            <person name="Birren B."/>
        </authorList>
    </citation>
    <scope>NUCLEOTIDE SEQUENCE</scope>
    <source>
        <strain>70-15</strain>
    </source>
</reference>
<dbReference type="RefSeq" id="XP_003711151.1">
    <property type="nucleotide sequence ID" value="XM_003711103.1"/>
</dbReference>
<dbReference type="GeneID" id="12986950"/>
<dbReference type="InterPro" id="IPR021842">
    <property type="entry name" value="DUF3435"/>
</dbReference>
<dbReference type="OMA" id="WWANANG"/>
<dbReference type="PANTHER" id="PTHR37535:SF3">
    <property type="entry name" value="FLUG DOMAIN-CONTAINING PROTEIN"/>
    <property type="match status" value="1"/>
</dbReference>
<evidence type="ECO:0000313" key="2">
    <source>
        <dbReference type="EMBL" id="EHA58539.1"/>
    </source>
</evidence>
<dbReference type="GO" id="GO:0003677">
    <property type="term" value="F:DNA binding"/>
    <property type="evidence" value="ECO:0007669"/>
    <property type="project" value="InterPro"/>
</dbReference>
<dbReference type="GO" id="GO:0015074">
    <property type="term" value="P:DNA integration"/>
    <property type="evidence" value="ECO:0007669"/>
    <property type="project" value="InterPro"/>
</dbReference>
<dbReference type="GO" id="GO:0003824">
    <property type="term" value="F:catalytic activity"/>
    <property type="evidence" value="ECO:0007669"/>
    <property type="project" value="InterPro"/>
</dbReference>
<dbReference type="Gene3D" id="1.10.443.10">
    <property type="entry name" value="Intergrase catalytic core"/>
    <property type="match status" value="1"/>
</dbReference>
<dbReference type="GO" id="GO:0006310">
    <property type="term" value="P:DNA recombination"/>
    <property type="evidence" value="ECO:0007669"/>
    <property type="project" value="UniProtKB-KW"/>
</dbReference>
<dbReference type="Gene3D" id="3.40.50.1580">
    <property type="entry name" value="Nucleoside phosphorylase domain"/>
    <property type="match status" value="1"/>
</dbReference>
<dbReference type="KEGG" id="mgr:MGG_16574"/>
<dbReference type="InterPro" id="IPR035994">
    <property type="entry name" value="Nucleoside_phosphorylase_sf"/>
</dbReference>
<dbReference type="InterPro" id="IPR011010">
    <property type="entry name" value="DNA_brk_join_enz"/>
</dbReference>
<dbReference type="HOGENOM" id="CLU_616877_0_0_1"/>
<dbReference type="OrthoDB" id="4708729at2759"/>
<dbReference type="AlphaFoldDB" id="G4MLX2"/>
<dbReference type="eggNOG" id="ENOG502SH56">
    <property type="taxonomic scope" value="Eukaryota"/>
</dbReference>
<dbReference type="SUPFAM" id="SSF56349">
    <property type="entry name" value="DNA breaking-rejoining enzymes"/>
    <property type="match status" value="1"/>
</dbReference>
<keyword evidence="1" id="KW-0233">DNA recombination</keyword>
<evidence type="ECO:0000313" key="3">
    <source>
        <dbReference type="Proteomes" id="UP000009058"/>
    </source>
</evidence>
<sequence length="485" mass="54601">MAAPGEGRMDIATAASVIGNMVRSFSNLRFILLVGIAGGVPTVRDVRLGDVMVGVPAESEGGVTVRRLKATHITAGDGLEDRIATAIAGFRRGKKIFSRPTTDMLYKASYTHPRGHGADLVLLVGWKDGEAELKLKVRRAICKGKNDRQPEHIMPERISSNSGPPPLYSQQMLFWLANMISSKVIKGNPSLQEILQIVPQEGRNHRILSFADDLKDHPVFPMWTKTGSEHNARSSSSVSQHISDWAKRAGFVNGIGGLHSARREALVKANGDNGQSVEQLQLFADHRSSSVLQRHYLGAMNTVDGVASYLGMDIRRDLTEDFRSATMKWDSDLALQLPAREVDQLKQDEEYIRLKEYISTLNTLIDGGLFKKEEHEQHIAARKKAYEDCRRFVKQKLQEYRQCATDQQSDWHRDHLSRIIHMMPERHRLLRTLAQREPLRSPTGISALEDRIALRTGDWQVAYQSQLRPKNGICPVEFCNKMIER</sequence>
<reference evidence="2 3" key="1">
    <citation type="journal article" date="2005" name="Nature">
        <title>The genome sequence of the rice blast fungus Magnaporthe grisea.</title>
        <authorList>
            <person name="Dean R.A."/>
            <person name="Talbot N.J."/>
            <person name="Ebbole D.J."/>
            <person name="Farman M.L."/>
            <person name="Mitchell T.K."/>
            <person name="Orbach M.J."/>
            <person name="Thon M."/>
            <person name="Kulkarni R."/>
            <person name="Xu J.R."/>
            <person name="Pan H."/>
            <person name="Read N.D."/>
            <person name="Lee Y.H."/>
            <person name="Carbone I."/>
            <person name="Brown D."/>
            <person name="Oh Y.Y."/>
            <person name="Donofrio N."/>
            <person name="Jeong J.S."/>
            <person name="Soanes D.M."/>
            <person name="Djonovic S."/>
            <person name="Kolomiets E."/>
            <person name="Rehmeyer C."/>
            <person name="Li W."/>
            <person name="Harding M."/>
            <person name="Kim S."/>
            <person name="Lebrun M.H."/>
            <person name="Bohnert H."/>
            <person name="Coughlan S."/>
            <person name="Butler J."/>
            <person name="Calvo S."/>
            <person name="Ma L.J."/>
            <person name="Nicol R."/>
            <person name="Purcell S."/>
            <person name="Nusbaum C."/>
            <person name="Galagan J.E."/>
            <person name="Birren B.W."/>
        </authorList>
    </citation>
    <scope>NUCLEOTIDE SEQUENCE [LARGE SCALE GENOMIC DNA]</scope>
    <source>
        <strain evidence="3">70-15 / ATCC MYA-4617 / FGSC 8958</strain>
    </source>
</reference>
<dbReference type="Pfam" id="PF11917">
    <property type="entry name" value="DUF3435"/>
    <property type="match status" value="1"/>
</dbReference>
<dbReference type="EMBL" id="CM001231">
    <property type="protein sequence ID" value="EHA58539.1"/>
    <property type="molecule type" value="Genomic_DNA"/>
</dbReference>
<protein>
    <recommendedName>
        <fullName evidence="4">Nucleoside phosphorylase domain-containing protein</fullName>
    </recommendedName>
</protein>
<evidence type="ECO:0008006" key="4">
    <source>
        <dbReference type="Google" id="ProtNLM"/>
    </source>
</evidence>
<dbReference type="PANTHER" id="PTHR37535">
    <property type="entry name" value="FLUG DOMAIN PROTEIN"/>
    <property type="match status" value="1"/>
</dbReference>
<accession>G4MLX2</accession>
<proteinExistence type="predicted"/>
<dbReference type="VEuPathDB" id="FungiDB:MGG_16574"/>
<dbReference type="GO" id="GO:0009116">
    <property type="term" value="P:nucleoside metabolic process"/>
    <property type="evidence" value="ECO:0007669"/>
    <property type="project" value="InterPro"/>
</dbReference>
<dbReference type="InterPro" id="IPR013762">
    <property type="entry name" value="Integrase-like_cat_sf"/>
</dbReference>
<dbReference type="InParanoid" id="G4MLX2"/>
<dbReference type="Proteomes" id="UP000009058">
    <property type="component" value="Chromosome 1"/>
</dbReference>
<gene>
    <name evidence="2" type="ORF">MGG_16574</name>
</gene>
<evidence type="ECO:0000256" key="1">
    <source>
        <dbReference type="ARBA" id="ARBA00023172"/>
    </source>
</evidence>
<organism evidence="2 3">
    <name type="scientific">Pyricularia oryzae (strain 70-15 / ATCC MYA-4617 / FGSC 8958)</name>
    <name type="common">Rice blast fungus</name>
    <name type="synonym">Magnaporthe oryzae</name>
    <dbReference type="NCBI Taxonomy" id="242507"/>
    <lineage>
        <taxon>Eukaryota</taxon>
        <taxon>Fungi</taxon>
        <taxon>Dikarya</taxon>
        <taxon>Ascomycota</taxon>
        <taxon>Pezizomycotina</taxon>
        <taxon>Sordariomycetes</taxon>
        <taxon>Sordariomycetidae</taxon>
        <taxon>Magnaporthales</taxon>
        <taxon>Pyriculariaceae</taxon>
        <taxon>Pyricularia</taxon>
    </lineage>
</organism>